<comment type="caution">
    <text evidence="13">The sequence shown here is derived from an EMBL/GenBank/DDBJ whole genome shotgun (WGS) entry which is preliminary data.</text>
</comment>
<feature type="transmembrane region" description="Helical" evidence="11">
    <location>
        <begin position="387"/>
        <end position="407"/>
    </location>
</feature>
<feature type="transmembrane region" description="Helical" evidence="11">
    <location>
        <begin position="1513"/>
        <end position="1538"/>
    </location>
</feature>
<dbReference type="FunFam" id="3.40.50.300:FF:000335">
    <property type="entry name" value="ATP binding cassette subfamily A member 5"/>
    <property type="match status" value="1"/>
</dbReference>
<dbReference type="PANTHER" id="PTHR19229">
    <property type="entry name" value="ATP-BINDING CASSETTE TRANSPORTER SUBFAMILY A ABCA"/>
    <property type="match status" value="1"/>
</dbReference>
<keyword evidence="3" id="KW-0813">Transport</keyword>
<dbReference type="GO" id="GO:0016887">
    <property type="term" value="F:ATP hydrolysis activity"/>
    <property type="evidence" value="ECO:0007669"/>
    <property type="project" value="InterPro"/>
</dbReference>
<keyword evidence="4 11" id="KW-0812">Transmembrane</keyword>
<gene>
    <name evidence="13" type="ORF">TrLO_g9847</name>
</gene>
<sequence>MEESPNPSAAHESSPPSAVNQFRALLWKNAIAKTRTPKTTFCEIFSPVLMITVLVFAFQLSEISTIDSNQYTDLKILLPGPIGDILNLVQSSAPDLDDVLVAPAVSCEGFIEDYCADTVASVENEGEIAPATRTCLSNLDQSLLSVDCINSLNFWSYDRENREFDLDNDDPESDDQSTSNDIINLRGGFSRYLKSPLPIPTFDQFIGAGTLLSNSLDDDTYNELLNNNEYGREWGNLFTLGTMHVVPAGDLADDFIEWCNKTLTTFPQITTRTHEDAGAAIDYINKNLNERAFVLIDLGSTTYNPDNLDFTIRMNYTTLPNTSRVTRWIARGLSRRYQRYYLSGFLTVQRTLADYVFATSGCDQTNPLPGSLDYFSMPMPTPDFEQNIFYTAVGYLLGLAISMGFLYPMSRLVKAVVEEKESRMKETMLILGVKPWVHWMSWIVTAYITFTIIAFLVSHTISTTFLPNTDRTLMFMYIWLFCASVIGFSFFVASFFSKAKLAAIIGPVALFASLMPRWIFYGSNRYEAENSKMLASLLPCTAFAFGADILSDYEYAEIGVQSFNMDEGAYSFRICLIMMAFDAVFYFFLSWYTDQIVPGQFGVSKNPFFLFFPSYWSGVIDLLRGSDNTKYTAVFDDRETSANYESVGDGKPMVQIQNLVKQYSGAEKRAVDGLSLTMYENQIMCLLGHNGAGKTTTISVLTGLYPPTSGDCVIYGKRISTDLLNARHSMGICPQHNVLFQELTVREHIVFFNLIKSRNPSKEDVEKAAADVGLGDKLETLSGALSGGMKRKLSVAVSLCGDPKFLLLDEPTSGMDPYSRRATWELLRKRKNGRVTLLTTHFMDEADILSDRIAVMQTGKLQCVGSSTFLKKRFGLGYNITFVTEKPGPETTEGIASFLKQFVPSVDIINVAGKEVSFRLPSGSEGRFPEMFKTFELAGGAKESLQIGGYGISNTTLEEVFIRLADEGVDTGNSLSIGPGDLDDISVGSTPQTTPRNNESRSLISGEPLGKQMSMSKMIFAVGERLSNAATSTIKATRIADEEHDGQVELSALGDFEQAVRNRGEAEILPANFFGQVKILLRKRLDVQKRDLKASFFMLVLPALLVSLVLLILTLEVPLAGPPMNLSADLYTYTNSKAFKKPAETQILVGGGGGSGVLGSYREYEAFNKLVDGANINERADWEWDESLRTSSDLSQEMLDSYNDHDFALRFGAYALNDTIPYSLRIDWPEIRYNLKNENWFPSGDNGELPIDGDITALFEIFTGPKDSDGKYRFSFDTLQLEDVLVNNLEVNLTTKYNVSEVIDDLEDGVKTLLNISNATETSSETEDIQKILEEQLLDLAIENFVNGLSGDNKTLTGQEILDSVVEAAGGDPNDVENPGWFTVSMTSVIVEAETRKVTIKDFTVIIGGGKDGKDGSGTKTELGDVTFTLPSDWRSTLIDLLPSEYYREDSFINSTYSMLHNSSSPHAVASFTQTLFQSIYNQCPSISDAARFSITNHPLPLTVTQALEIKTILSLFASLFILIPYCYIPAAFVVFVVKEKSCKSKHLQLVSGVSVESYWLSTYLFDMFLYSILTIMIMTSFFIYGQGAAEVFVGSATSMLCTFLITFLYGASALPFAYLMSRSFSNHTTAQISVMGLFFITGFVCVNSYFIMSSIDTTKATAATMVHYFRFFPPYNVGEALINLSTSFYLRTILGYQVYPFDYKVCGMNLLNMFALSIFYSFLVVVIEISEVGGGGGVVGTYLRRMGKFIGDFKLRLNGVRTVNGRLIVKDGLDDNNGVFEEDEDVATERKNVDENFHNVKTEEAIVIKDLWKVYPPTVGFCKNPPKRAVRGLTACVKKGEIFGLLGVNGAGKTTTLGILTGETTATSGSAYVAGYDVGSGGSGLSLARRKIGFCPQEDPLLELMTCRETLRMFAKLRGMPGDYIEEMIERLMQALGLTLHVDKCAGALSGGNKRKLSLGVALIGDPQVLFIDEASSGMDPVARRKMWDLLSHLAKNRSVVLTTHSMEEAEALCSNIAIMVSGRMRCLGSPQHLKTRYVDGLNIDITCEFGCDDEDIKKVERYVESHMAAKLAERHGRFLRYSLSYKDGGGRNESGGLSKTFSILQQGKEEEKDLKILDYSISQYSLESVFINLAKEGDGAVVGGSADVLGDGRADVHDI</sequence>
<keyword evidence="6" id="KW-0547">Nucleotide-binding</keyword>
<feature type="region of interest" description="Disordered" evidence="10">
    <location>
        <begin position="974"/>
        <end position="1007"/>
    </location>
</feature>
<evidence type="ECO:0000256" key="4">
    <source>
        <dbReference type="ARBA" id="ARBA00022692"/>
    </source>
</evidence>
<dbReference type="GO" id="GO:0016020">
    <property type="term" value="C:membrane"/>
    <property type="evidence" value="ECO:0007669"/>
    <property type="project" value="UniProtKB-SubCell"/>
</dbReference>
<evidence type="ECO:0000259" key="12">
    <source>
        <dbReference type="PROSITE" id="PS50893"/>
    </source>
</evidence>
<feature type="transmembrane region" description="Helical" evidence="11">
    <location>
        <begin position="1633"/>
        <end position="1653"/>
    </location>
</feature>
<dbReference type="Proteomes" id="UP001165122">
    <property type="component" value="Unassembled WGS sequence"/>
</dbReference>
<evidence type="ECO:0000256" key="6">
    <source>
        <dbReference type="ARBA" id="ARBA00022741"/>
    </source>
</evidence>
<dbReference type="InterPro" id="IPR003593">
    <property type="entry name" value="AAA+_ATPase"/>
</dbReference>
<dbReference type="SMART" id="SM00382">
    <property type="entry name" value="AAA"/>
    <property type="match status" value="2"/>
</dbReference>
<dbReference type="GO" id="GO:0140359">
    <property type="term" value="F:ABC-type transporter activity"/>
    <property type="evidence" value="ECO:0007669"/>
    <property type="project" value="InterPro"/>
</dbReference>
<protein>
    <recommendedName>
        <fullName evidence="12">ABC transporter domain-containing protein</fullName>
    </recommendedName>
</protein>
<dbReference type="InterPro" id="IPR027417">
    <property type="entry name" value="P-loop_NTPase"/>
</dbReference>
<dbReference type="Gene3D" id="3.40.50.300">
    <property type="entry name" value="P-loop containing nucleotide triphosphate hydrolases"/>
    <property type="match status" value="2"/>
</dbReference>
<feature type="domain" description="ABC transporter" evidence="12">
    <location>
        <begin position="1807"/>
        <end position="2048"/>
    </location>
</feature>
<dbReference type="Pfam" id="PF00005">
    <property type="entry name" value="ABC_tran"/>
    <property type="match status" value="2"/>
</dbReference>
<dbReference type="InterPro" id="IPR026082">
    <property type="entry name" value="ABCA"/>
</dbReference>
<evidence type="ECO:0000256" key="1">
    <source>
        <dbReference type="ARBA" id="ARBA00004141"/>
    </source>
</evidence>
<comment type="subcellular location">
    <subcellularLocation>
        <location evidence="1">Membrane</location>
        <topology evidence="1">Multi-pass membrane protein</topology>
    </subcellularLocation>
</comment>
<name>A0A9W7KXB1_9STRA</name>
<evidence type="ECO:0000313" key="13">
    <source>
        <dbReference type="EMBL" id="GMI15212.1"/>
    </source>
</evidence>
<comment type="similarity">
    <text evidence="2">Belongs to the ABC transporter superfamily. ABCA family.</text>
</comment>
<evidence type="ECO:0000313" key="14">
    <source>
        <dbReference type="Proteomes" id="UP001165122"/>
    </source>
</evidence>
<feature type="transmembrane region" description="Helical" evidence="11">
    <location>
        <begin position="439"/>
        <end position="461"/>
    </location>
</feature>
<proteinExistence type="inferred from homology"/>
<feature type="transmembrane region" description="Helical" evidence="11">
    <location>
        <begin position="1092"/>
        <end position="1115"/>
    </location>
</feature>
<evidence type="ECO:0000256" key="9">
    <source>
        <dbReference type="ARBA" id="ARBA00023136"/>
    </source>
</evidence>
<dbReference type="PROSITE" id="PS00211">
    <property type="entry name" value="ABC_TRANSPORTER_1"/>
    <property type="match status" value="2"/>
</dbReference>
<dbReference type="InterPro" id="IPR003439">
    <property type="entry name" value="ABC_transporter-like_ATP-bd"/>
</dbReference>
<keyword evidence="9 11" id="KW-0472">Membrane</keyword>
<dbReference type="InterPro" id="IPR013525">
    <property type="entry name" value="ABC2_TM"/>
</dbReference>
<dbReference type="EMBL" id="BRXW01000226">
    <property type="protein sequence ID" value="GMI15212.1"/>
    <property type="molecule type" value="Genomic_DNA"/>
</dbReference>
<evidence type="ECO:0000256" key="11">
    <source>
        <dbReference type="SAM" id="Phobius"/>
    </source>
</evidence>
<feature type="compositionally biased region" description="Polar residues" evidence="10">
    <location>
        <begin position="987"/>
        <end position="1003"/>
    </location>
</feature>
<feature type="transmembrane region" description="Helical" evidence="11">
    <location>
        <begin position="570"/>
        <end position="589"/>
    </location>
</feature>
<reference evidence="14" key="1">
    <citation type="journal article" date="2023" name="Commun. Biol.">
        <title>Genome analysis of Parmales, the sister group of diatoms, reveals the evolutionary specialization of diatoms from phago-mixotrophs to photoautotrophs.</title>
        <authorList>
            <person name="Ban H."/>
            <person name="Sato S."/>
            <person name="Yoshikawa S."/>
            <person name="Yamada K."/>
            <person name="Nakamura Y."/>
            <person name="Ichinomiya M."/>
            <person name="Sato N."/>
            <person name="Blanc-Mathieu R."/>
            <person name="Endo H."/>
            <person name="Kuwata A."/>
            <person name="Ogata H."/>
        </authorList>
    </citation>
    <scope>NUCLEOTIDE SEQUENCE [LARGE SCALE GENOMIC DNA]</scope>
    <source>
        <strain evidence="14">NIES 3700</strain>
    </source>
</reference>
<dbReference type="Pfam" id="PF12698">
    <property type="entry name" value="ABC2_membrane_3"/>
    <property type="match status" value="2"/>
</dbReference>
<keyword evidence="14" id="KW-1185">Reference proteome</keyword>
<keyword evidence="7" id="KW-0067">ATP-binding</keyword>
<organism evidence="13 14">
    <name type="scientific">Triparma laevis f. longispina</name>
    <dbReference type="NCBI Taxonomy" id="1714387"/>
    <lineage>
        <taxon>Eukaryota</taxon>
        <taxon>Sar</taxon>
        <taxon>Stramenopiles</taxon>
        <taxon>Ochrophyta</taxon>
        <taxon>Bolidophyceae</taxon>
        <taxon>Parmales</taxon>
        <taxon>Triparmaceae</taxon>
        <taxon>Triparma</taxon>
    </lineage>
</organism>
<dbReference type="GO" id="GO:0005319">
    <property type="term" value="F:lipid transporter activity"/>
    <property type="evidence" value="ECO:0007669"/>
    <property type="project" value="TreeGrafter"/>
</dbReference>
<dbReference type="PROSITE" id="PS50893">
    <property type="entry name" value="ABC_TRANSPORTER_2"/>
    <property type="match status" value="2"/>
</dbReference>
<evidence type="ECO:0000256" key="8">
    <source>
        <dbReference type="ARBA" id="ARBA00022989"/>
    </source>
</evidence>
<dbReference type="SUPFAM" id="SSF52540">
    <property type="entry name" value="P-loop containing nucleoside triphosphate hydrolases"/>
    <property type="match status" value="2"/>
</dbReference>
<evidence type="ECO:0000256" key="2">
    <source>
        <dbReference type="ARBA" id="ARBA00008869"/>
    </source>
</evidence>
<dbReference type="GO" id="GO:0005524">
    <property type="term" value="F:ATP binding"/>
    <property type="evidence" value="ECO:0007669"/>
    <property type="project" value="UniProtKB-KW"/>
</dbReference>
<feature type="transmembrane region" description="Helical" evidence="11">
    <location>
        <begin position="1559"/>
        <end position="1585"/>
    </location>
</feature>
<evidence type="ECO:0000256" key="7">
    <source>
        <dbReference type="ARBA" id="ARBA00022840"/>
    </source>
</evidence>
<dbReference type="PANTHER" id="PTHR19229:SF36">
    <property type="entry name" value="ATP-BINDING CASSETTE SUB-FAMILY A MEMBER 2"/>
    <property type="match status" value="1"/>
</dbReference>
<feature type="transmembrane region" description="Helical" evidence="11">
    <location>
        <begin position="473"/>
        <end position="496"/>
    </location>
</feature>
<keyword evidence="8 11" id="KW-1133">Transmembrane helix</keyword>
<dbReference type="FunFam" id="3.40.50.300:FF:000298">
    <property type="entry name" value="ATP-binding cassette sub-family A member 12"/>
    <property type="match status" value="1"/>
</dbReference>
<feature type="transmembrane region" description="Helical" evidence="11">
    <location>
        <begin position="502"/>
        <end position="521"/>
    </location>
</feature>
<evidence type="ECO:0000256" key="10">
    <source>
        <dbReference type="SAM" id="MobiDB-lite"/>
    </source>
</evidence>
<keyword evidence="5" id="KW-0677">Repeat</keyword>
<evidence type="ECO:0000256" key="5">
    <source>
        <dbReference type="ARBA" id="ARBA00022737"/>
    </source>
</evidence>
<accession>A0A9W7KXB1</accession>
<dbReference type="CDD" id="cd03263">
    <property type="entry name" value="ABC_subfamily_A"/>
    <property type="match status" value="2"/>
</dbReference>
<dbReference type="InterPro" id="IPR017871">
    <property type="entry name" value="ABC_transporter-like_CS"/>
</dbReference>
<feature type="domain" description="ABC transporter" evidence="12">
    <location>
        <begin position="654"/>
        <end position="883"/>
    </location>
</feature>
<evidence type="ECO:0000256" key="3">
    <source>
        <dbReference type="ARBA" id="ARBA00022448"/>
    </source>
</evidence>
<feature type="transmembrane region" description="Helical" evidence="11">
    <location>
        <begin position="1597"/>
        <end position="1621"/>
    </location>
</feature>
<dbReference type="OrthoDB" id="10255969at2759"/>